<organism evidence="7 8">
    <name type="scientific">Streptomyces venezuelae</name>
    <dbReference type="NCBI Taxonomy" id="54571"/>
    <lineage>
        <taxon>Bacteria</taxon>
        <taxon>Bacillati</taxon>
        <taxon>Actinomycetota</taxon>
        <taxon>Actinomycetes</taxon>
        <taxon>Kitasatosporales</taxon>
        <taxon>Streptomycetaceae</taxon>
        <taxon>Streptomyces</taxon>
    </lineage>
</organism>
<dbReference type="Pfam" id="PF13193">
    <property type="entry name" value="AMP-binding_C"/>
    <property type="match status" value="2"/>
</dbReference>
<evidence type="ECO:0000313" key="7">
    <source>
        <dbReference type="EMBL" id="QES47604.1"/>
    </source>
</evidence>
<dbReference type="Gene3D" id="3.40.50.12780">
    <property type="entry name" value="N-terminal domain of ligase-like"/>
    <property type="match status" value="1"/>
</dbReference>
<keyword evidence="3" id="KW-0596">Phosphopantetheine</keyword>
<dbReference type="Pfam" id="PF00501">
    <property type="entry name" value="AMP-binding"/>
    <property type="match status" value="2"/>
</dbReference>
<dbReference type="Gene3D" id="3.40.50.1820">
    <property type="entry name" value="alpha/beta hydrolase"/>
    <property type="match status" value="1"/>
</dbReference>
<name>A0A5P2CXH2_STRVZ</name>
<dbReference type="InterPro" id="IPR045851">
    <property type="entry name" value="AMP-bd_C_sf"/>
</dbReference>
<dbReference type="SUPFAM" id="SSF52777">
    <property type="entry name" value="CoA-dependent acyltransferases"/>
    <property type="match status" value="4"/>
</dbReference>
<dbReference type="FunFam" id="3.40.50.980:FF:000001">
    <property type="entry name" value="Non-ribosomal peptide synthetase"/>
    <property type="match status" value="2"/>
</dbReference>
<dbReference type="GO" id="GO:0003824">
    <property type="term" value="F:catalytic activity"/>
    <property type="evidence" value="ECO:0007669"/>
    <property type="project" value="InterPro"/>
</dbReference>
<dbReference type="OrthoDB" id="2472181at2"/>
<dbReference type="InterPro" id="IPR009081">
    <property type="entry name" value="PP-bd_ACP"/>
</dbReference>
<dbReference type="CDD" id="cd19531">
    <property type="entry name" value="LCL_NRPS-like"/>
    <property type="match status" value="1"/>
</dbReference>
<evidence type="ECO:0000259" key="6">
    <source>
        <dbReference type="PROSITE" id="PS50075"/>
    </source>
</evidence>
<dbReference type="GO" id="GO:0043041">
    <property type="term" value="P:amino acid activation for nonribosomal peptide biosynthetic process"/>
    <property type="evidence" value="ECO:0007669"/>
    <property type="project" value="TreeGrafter"/>
</dbReference>
<dbReference type="InterPro" id="IPR036736">
    <property type="entry name" value="ACP-like_sf"/>
</dbReference>
<dbReference type="SUPFAM" id="SSF53474">
    <property type="entry name" value="alpha/beta-Hydrolases"/>
    <property type="match status" value="1"/>
</dbReference>
<dbReference type="Gene3D" id="3.30.559.10">
    <property type="entry name" value="Chloramphenicol acetyltransferase-like domain"/>
    <property type="match status" value="2"/>
</dbReference>
<dbReference type="GO" id="GO:0031177">
    <property type="term" value="F:phosphopantetheine binding"/>
    <property type="evidence" value="ECO:0007669"/>
    <property type="project" value="InterPro"/>
</dbReference>
<dbReference type="CDD" id="cd17643">
    <property type="entry name" value="A_NRPS_Cytc1-like"/>
    <property type="match status" value="1"/>
</dbReference>
<dbReference type="PROSITE" id="PS50075">
    <property type="entry name" value="CARRIER"/>
    <property type="match status" value="2"/>
</dbReference>
<dbReference type="Pfam" id="PF00975">
    <property type="entry name" value="Thioesterase"/>
    <property type="match status" value="1"/>
</dbReference>
<dbReference type="Gene3D" id="3.30.300.30">
    <property type="match status" value="2"/>
</dbReference>
<dbReference type="PROSITE" id="PS00012">
    <property type="entry name" value="PHOSPHOPANTETHEINE"/>
    <property type="match status" value="2"/>
</dbReference>
<dbReference type="InterPro" id="IPR042099">
    <property type="entry name" value="ANL_N_sf"/>
</dbReference>
<dbReference type="RefSeq" id="WP_150206719.1">
    <property type="nucleotide sequence ID" value="NZ_CP029190.1"/>
</dbReference>
<dbReference type="InterPro" id="IPR001242">
    <property type="entry name" value="Condensation_dom"/>
</dbReference>
<protein>
    <submittedName>
        <fullName evidence="7">Non-ribosomal peptide synthetase</fullName>
    </submittedName>
</protein>
<dbReference type="Proteomes" id="UP000325211">
    <property type="component" value="Chromosome"/>
</dbReference>
<dbReference type="SMART" id="SM00823">
    <property type="entry name" value="PKS_PP"/>
    <property type="match status" value="2"/>
</dbReference>
<dbReference type="InterPro" id="IPR000873">
    <property type="entry name" value="AMP-dep_synth/lig_dom"/>
</dbReference>
<feature type="domain" description="Carrier" evidence="6">
    <location>
        <begin position="2102"/>
        <end position="2176"/>
    </location>
</feature>
<keyword evidence="4" id="KW-0597">Phosphoprotein</keyword>
<feature type="domain" description="Carrier" evidence="6">
    <location>
        <begin position="1040"/>
        <end position="1114"/>
    </location>
</feature>
<dbReference type="Gene3D" id="3.30.559.30">
    <property type="entry name" value="Nonribosomal peptide synthetase, condensation domain"/>
    <property type="match status" value="2"/>
</dbReference>
<dbReference type="SUPFAM" id="SSF47336">
    <property type="entry name" value="ACP-like"/>
    <property type="match status" value="2"/>
</dbReference>
<dbReference type="InterPro" id="IPR006162">
    <property type="entry name" value="Ppantetheine_attach_site"/>
</dbReference>
<dbReference type="Gene3D" id="1.10.1200.10">
    <property type="entry name" value="ACP-like"/>
    <property type="match status" value="2"/>
</dbReference>
<dbReference type="InterPro" id="IPR023213">
    <property type="entry name" value="CAT-like_dom_sf"/>
</dbReference>
<dbReference type="GO" id="GO:0017000">
    <property type="term" value="P:antibiotic biosynthetic process"/>
    <property type="evidence" value="ECO:0007669"/>
    <property type="project" value="UniProtKB-ARBA"/>
</dbReference>
<dbReference type="FunFam" id="1.10.1200.10:FF:000005">
    <property type="entry name" value="Nonribosomal peptide synthetase 1"/>
    <property type="match status" value="2"/>
</dbReference>
<comment type="similarity">
    <text evidence="2">Belongs to the ATP-dependent AMP-binding enzyme family.</text>
</comment>
<dbReference type="InterPro" id="IPR010071">
    <property type="entry name" value="AA_adenyl_dom"/>
</dbReference>
<dbReference type="InterPro" id="IPR025110">
    <property type="entry name" value="AMP-bd_C"/>
</dbReference>
<reference evidence="7 8" key="1">
    <citation type="submission" date="2018-05" db="EMBL/GenBank/DDBJ databases">
        <title>Streptomyces venezuelae.</title>
        <authorList>
            <person name="Kim W."/>
            <person name="Lee N."/>
            <person name="Cho B.-K."/>
        </authorList>
    </citation>
    <scope>NUCLEOTIDE SEQUENCE [LARGE SCALE GENOMIC DNA]</scope>
    <source>
        <strain evidence="7 8">ATCC 21782</strain>
    </source>
</reference>
<dbReference type="Pfam" id="PF00550">
    <property type="entry name" value="PP-binding"/>
    <property type="match status" value="2"/>
</dbReference>
<sequence>MTITPTTSHVESSAPHGGLSPAARALLERRLRGKAGAGAPVGIPRVEPRPEQAPLSAAQQRLYFLDQLDPGGVEYLMPAAWRFAGPLDVAALGAAVGDLVARHEQLRVVFPDRDGLPAQRVLPPDGAGGLDLRSLPADIVAGGPAAISAAVRAVAVRPFDLSAEPAFRATLLKVADEDHVLVLAMHHIVSDGWSLDILLRDLRELYRARSEGDAPRLAPQPIDYTDYAVWQRGTDETADLDYWRSTLAGLSPLDLPTDHPRPAVRSSVGALHSVELPAELTAALAEAGERADTTPYMTVMAAFQAALAFHSGQDDIAIGTVVANRDRPETEQLVGFFVNTLVVRTDLAGDPTPAELLARTRESVLGALSHQGLPFERIVDELSPERDLSRNPLFQVLYTHTAAGESGAYALGAATGTVFPIDLTTAKFDLTLDVYEGGGRQTLRFVYRPDLYTEESVARLAAHTVAVLRAFTKVPGVPLSEMALLTDTEIAELLGPDGPANRAPEPTEQAEAPEQTEAPRLALDRVDEQIRRAPDAVAVSGGGRSLTYAGLDAAATALARRLRAAGIGPESLVGVCLGRSVDLAVALLGVWRAGAAYLPLDPAHPRARREFTIADAGVEWVVADATGQAALAGLPVGVIPLDGGPEAAPGTDVPAAVRPGPDSLAYVIYTSGSTGQPKGVEITHANAAWLFAAADRHFDFGPGDVWTLVHSPAFDFSVWELWGPLTSGGRVVVLTEDEVRDPAAVHAVLREERVTVLNQTPAAFKGLRAYLAQQGADFGELALRTVVFGGDAFDTRDYRDWFAVPADRRPALVNMYGITETTVHVTYRLITEEDPGSPVYSPIGRPLAGQHGYVLDRAGRLVPRGTVGELYVAGGGVARGYRNRPELTAERFPLDPFAPQGGRMYRTGDLVRVLPDGQLAYCGRADHQVKIRGFRIEPGEIETALRSLPGVRDAAVVARPDGHGGARLVAHVVLTEGRPLDAADLRDRLRLTLPEYMVPALFVRHPKLPITANGKVDRKALIAVAAEGAAEQGGTTGYTAPAGPAEETLAGIWAEVLGTERVSATANFFDLGGDSILALQVIGRARTAGLALTVPDLFRARTLADLARAATVAEDDGPAPVEPFSQLSPADADRLKEGQEGPQELEDAYPLTMLQAGMLHEMLADEQRGAYHNVTDLKISVPEGFDLAAFQSAVDTVVRGHGILRTSVDLGSYSEPLQLVHRTAHVPVGYTDLRGLPQDEQRSVLREFVQAEFVRRFDLAAAPLIRIHLHHIGDTELRLTLTDCHIVLDGWSLTSLIADLLDLHRKSVAHGRAPALPAAPAFAEYVALERAAVEDPEGLRYWQSTLADLRPVRFPRHGEPAADGGHPVYEIKRSYARLAEPIGRLARQAGVPRRTVLLTAFHHTMSLFAERDEAGGDGILGHSIGLATNGRPELPGGDRMRGLFLNTVPFGVRRPEGSWLEYVRAVFAAEQEMLPHRRVPLVRLQQLRPGEPGLVEAIFNFVNFHRLAGDSWDESLEIARTMFPLLVNASVDGFQLDADPEYLAPATADQLADLLCQVLEAMTGAPDAPVVRPALTGAAREQALADWARGPERENTPLMFHELVAGHAERTPEAVAVAYEGGELTYAGLDEAGERLARRLRGLGVGPEVVVGICVDRGPDWVRSVLGVLKAGGAFLPLDPQHPAERLEFTAKDSGMRVLLTQSPLAGRVPFGGEVLLLDDPGTWAAGADEGPAGEGAAGADPDGTAYLIYTSGSTGTPKGTAIAHRGLTNMLEGQRDVFAPTPADRVLQFASLSFDASILELTWSLANGGRLCTPPKDALRPGPDLADTLLEYGITGTMLPPSALAVLGEDRFPDLAVLQVAGEACPAELARAWSRNRRFINIYGLTEATVWSVCADLTPDTRRVPVGRPVRNTQMYVLDEDMGPLPVGVPGEIYLGGLCVGPGYLNRPALTAATFVPDPYGAPGDRLCRTGDIGAQRPDGTVEWLGRRDSQIKLRGYRIELGEIEHRLREVPEVRQAVVLLRRDLPGGEAALVGYVVLRDGAEAGAEELRRALRAEMPEYMVPARYVFLEAMPVTSSGKTDKRALPLPAAGRGDGGTEFVAPRTPAEKELAEVWCTVLGIDEVGVHDDFFRLGGSSLSTVRVAAQASSRGLPVSVRDLIELPTIAGLAERAVAAVTAAAGLAAESAAAEVRSEVRLREGEGSPLWCVHPTGGSAAWYVPLARTLPPGRPVRAFQARGLLGGVDPTTLAGIAANYVAEIAAHGGRGPHDLLGWSMGANIALEMATQLYEAGHEVEPLVLIEPYLPNPVARDRLAGVGRDMETGLRMRNRVRSLPPSAEREAAVAELTALLLGAGMSPSEAALVENAPIEVWHSLLVALAGYQTRPYPGHVHLVVGSVAAGLPDGEPMPGLDVDYPTYVERWRELALGGLTVHVTEGDHMSMMSERLMPQTAALLDTIKAGARR</sequence>
<evidence type="ECO:0000256" key="4">
    <source>
        <dbReference type="ARBA" id="ARBA00022553"/>
    </source>
</evidence>
<feature type="region of interest" description="Disordered" evidence="5">
    <location>
        <begin position="494"/>
        <end position="519"/>
    </location>
</feature>
<dbReference type="InterPro" id="IPR029058">
    <property type="entry name" value="AB_hydrolase_fold"/>
</dbReference>
<dbReference type="CDD" id="cd05930">
    <property type="entry name" value="A_NRPS"/>
    <property type="match status" value="1"/>
</dbReference>
<dbReference type="InterPro" id="IPR020845">
    <property type="entry name" value="AMP-binding_CS"/>
</dbReference>
<dbReference type="GO" id="GO:0005737">
    <property type="term" value="C:cytoplasm"/>
    <property type="evidence" value="ECO:0007669"/>
    <property type="project" value="TreeGrafter"/>
</dbReference>
<dbReference type="Gene3D" id="3.40.50.980">
    <property type="match status" value="2"/>
</dbReference>
<dbReference type="InterPro" id="IPR020806">
    <property type="entry name" value="PKS_PP-bd"/>
</dbReference>
<dbReference type="SUPFAM" id="SSF56801">
    <property type="entry name" value="Acetyl-CoA synthetase-like"/>
    <property type="match status" value="2"/>
</dbReference>
<dbReference type="FunFam" id="3.30.300.30:FF:000010">
    <property type="entry name" value="Enterobactin synthetase component F"/>
    <property type="match status" value="2"/>
</dbReference>
<dbReference type="GO" id="GO:0044550">
    <property type="term" value="P:secondary metabolite biosynthetic process"/>
    <property type="evidence" value="ECO:0007669"/>
    <property type="project" value="UniProtKB-ARBA"/>
</dbReference>
<feature type="compositionally biased region" description="Low complexity" evidence="5">
    <location>
        <begin position="503"/>
        <end position="519"/>
    </location>
</feature>
<evidence type="ECO:0000256" key="2">
    <source>
        <dbReference type="ARBA" id="ARBA00006432"/>
    </source>
</evidence>
<dbReference type="Gene3D" id="2.30.38.10">
    <property type="entry name" value="Luciferase, Domain 3"/>
    <property type="match status" value="1"/>
</dbReference>
<comment type="cofactor">
    <cofactor evidence="1">
        <name>pantetheine 4'-phosphate</name>
        <dbReference type="ChEBI" id="CHEBI:47942"/>
    </cofactor>
</comment>
<proteinExistence type="inferred from homology"/>
<dbReference type="PROSITE" id="PS00455">
    <property type="entry name" value="AMP_BINDING"/>
    <property type="match status" value="2"/>
</dbReference>
<dbReference type="InterPro" id="IPR001031">
    <property type="entry name" value="Thioesterase"/>
</dbReference>
<dbReference type="Pfam" id="PF00668">
    <property type="entry name" value="Condensation"/>
    <property type="match status" value="2"/>
</dbReference>
<dbReference type="FunFam" id="2.30.38.10:FF:000001">
    <property type="entry name" value="Non-ribosomal peptide synthetase PvdI"/>
    <property type="match status" value="1"/>
</dbReference>
<dbReference type="PANTHER" id="PTHR45527">
    <property type="entry name" value="NONRIBOSOMAL PEPTIDE SYNTHETASE"/>
    <property type="match status" value="1"/>
</dbReference>
<gene>
    <name evidence="7" type="ORF">DEJ50_06975</name>
</gene>
<dbReference type="PANTHER" id="PTHR45527:SF1">
    <property type="entry name" value="FATTY ACID SYNTHASE"/>
    <property type="match status" value="1"/>
</dbReference>
<dbReference type="GO" id="GO:0008610">
    <property type="term" value="P:lipid biosynthetic process"/>
    <property type="evidence" value="ECO:0007669"/>
    <property type="project" value="UniProtKB-ARBA"/>
</dbReference>
<accession>A0A5P2CXH2</accession>
<dbReference type="NCBIfam" id="TIGR01733">
    <property type="entry name" value="AA-adenyl-dom"/>
    <property type="match status" value="2"/>
</dbReference>
<dbReference type="EMBL" id="CP029190">
    <property type="protein sequence ID" value="QES47604.1"/>
    <property type="molecule type" value="Genomic_DNA"/>
</dbReference>
<evidence type="ECO:0000313" key="8">
    <source>
        <dbReference type="Proteomes" id="UP000325211"/>
    </source>
</evidence>
<evidence type="ECO:0000256" key="1">
    <source>
        <dbReference type="ARBA" id="ARBA00001957"/>
    </source>
</evidence>
<evidence type="ECO:0000256" key="3">
    <source>
        <dbReference type="ARBA" id="ARBA00022450"/>
    </source>
</evidence>
<dbReference type="FunFam" id="3.40.50.12780:FF:000012">
    <property type="entry name" value="Non-ribosomal peptide synthetase"/>
    <property type="match status" value="2"/>
</dbReference>
<evidence type="ECO:0000256" key="5">
    <source>
        <dbReference type="SAM" id="MobiDB-lite"/>
    </source>
</evidence>